<evidence type="ECO:0000313" key="4">
    <source>
        <dbReference type="Proteomes" id="UP000317199"/>
    </source>
</evidence>
<organism evidence="3 4">
    <name type="scientific">Marilutibacter alkalisoli</name>
    <dbReference type="NCBI Taxonomy" id="2591633"/>
    <lineage>
        <taxon>Bacteria</taxon>
        <taxon>Pseudomonadati</taxon>
        <taxon>Pseudomonadota</taxon>
        <taxon>Gammaproteobacteria</taxon>
        <taxon>Lysobacterales</taxon>
        <taxon>Lysobacteraceae</taxon>
        <taxon>Marilutibacter</taxon>
    </lineage>
</organism>
<accession>A0A514BSD9</accession>
<dbReference type="OrthoDB" id="9781543at2"/>
<dbReference type="PANTHER" id="PTHR43640:SF1">
    <property type="entry name" value="THIOREDOXIN-DEPENDENT PEROXIREDOXIN"/>
    <property type="match status" value="1"/>
</dbReference>
<dbReference type="Pfam" id="PF00578">
    <property type="entry name" value="AhpC-TSA"/>
    <property type="match status" value="1"/>
</dbReference>
<feature type="signal peptide" evidence="1">
    <location>
        <begin position="1"/>
        <end position="24"/>
    </location>
</feature>
<protein>
    <submittedName>
        <fullName evidence="3">Thioredoxin family protein</fullName>
    </submittedName>
</protein>
<dbReference type="GO" id="GO:0016491">
    <property type="term" value="F:oxidoreductase activity"/>
    <property type="evidence" value="ECO:0007669"/>
    <property type="project" value="InterPro"/>
</dbReference>
<dbReference type="PROSITE" id="PS51352">
    <property type="entry name" value="THIOREDOXIN_2"/>
    <property type="match status" value="1"/>
</dbReference>
<dbReference type="AlphaFoldDB" id="A0A514BSD9"/>
<dbReference type="RefSeq" id="WP_141623626.1">
    <property type="nucleotide sequence ID" value="NZ_CP041242.1"/>
</dbReference>
<proteinExistence type="predicted"/>
<reference evidence="3 4" key="1">
    <citation type="submission" date="2019-06" db="EMBL/GenBank/DDBJ databases">
        <title>Lysobacter alkalisoli sp. nov. isolated from saline-alkali soil.</title>
        <authorList>
            <person name="Sun J.-Q."/>
            <person name="Xu L."/>
        </authorList>
    </citation>
    <scope>NUCLEOTIDE SEQUENCE [LARGE SCALE GENOMIC DNA]</scope>
    <source>
        <strain evidence="3 4">SJ-36</strain>
    </source>
</reference>
<name>A0A514BSD9_9GAMM</name>
<dbReference type="Proteomes" id="UP000317199">
    <property type="component" value="Chromosome"/>
</dbReference>
<keyword evidence="4" id="KW-1185">Reference proteome</keyword>
<evidence type="ECO:0000256" key="1">
    <source>
        <dbReference type="SAM" id="SignalP"/>
    </source>
</evidence>
<dbReference type="CDD" id="cd02969">
    <property type="entry name" value="PRX_like1"/>
    <property type="match status" value="1"/>
</dbReference>
<dbReference type="SUPFAM" id="SSF52833">
    <property type="entry name" value="Thioredoxin-like"/>
    <property type="match status" value="1"/>
</dbReference>
<dbReference type="EMBL" id="CP041242">
    <property type="protein sequence ID" value="QDH70291.1"/>
    <property type="molecule type" value="Genomic_DNA"/>
</dbReference>
<evidence type="ECO:0000259" key="2">
    <source>
        <dbReference type="PROSITE" id="PS51352"/>
    </source>
</evidence>
<dbReference type="InterPro" id="IPR000866">
    <property type="entry name" value="AhpC/TSA"/>
</dbReference>
<gene>
    <name evidence="3" type="ORF">FKV23_09475</name>
</gene>
<dbReference type="KEGG" id="lyj:FKV23_09475"/>
<dbReference type="PANTHER" id="PTHR43640">
    <property type="entry name" value="OS07G0260300 PROTEIN"/>
    <property type="match status" value="1"/>
</dbReference>
<keyword evidence="1" id="KW-0732">Signal</keyword>
<feature type="domain" description="Thioredoxin" evidence="2">
    <location>
        <begin position="26"/>
        <end position="183"/>
    </location>
</feature>
<dbReference type="InterPro" id="IPR013766">
    <property type="entry name" value="Thioredoxin_domain"/>
</dbReference>
<dbReference type="InterPro" id="IPR047262">
    <property type="entry name" value="PRX-like1"/>
</dbReference>
<dbReference type="InterPro" id="IPR036249">
    <property type="entry name" value="Thioredoxin-like_sf"/>
</dbReference>
<dbReference type="GO" id="GO:0016209">
    <property type="term" value="F:antioxidant activity"/>
    <property type="evidence" value="ECO:0007669"/>
    <property type="project" value="InterPro"/>
</dbReference>
<feature type="chain" id="PRO_5022228714" evidence="1">
    <location>
        <begin position="25"/>
        <end position="205"/>
    </location>
</feature>
<dbReference type="Gene3D" id="3.40.30.10">
    <property type="entry name" value="Glutaredoxin"/>
    <property type="match status" value="1"/>
</dbReference>
<evidence type="ECO:0000313" key="3">
    <source>
        <dbReference type="EMBL" id="QDH70291.1"/>
    </source>
</evidence>
<sequence>MNFRKSIPGLLLAVMVAVPAVAFADAVPGQPAPAFSLVDASGKTHRLSDYTGKWVVLEWFNKDCPYVKKHYLGSDNMQATQAAATAKGVEWLTVISSAEGKQGHLAPAAALDVAREYKLAASAPFLLDASGTVGKAYGAKTTPHMYIIDPQGTVVYAGAIDSNNSANPATIAGATNYVTAALDEAMSGKQVSIPATQPYGCTVKY</sequence>